<dbReference type="eggNOG" id="ENOG502Z7SZ">
    <property type="taxonomic scope" value="Bacteria"/>
</dbReference>
<name>U3GUA1_9CORY</name>
<keyword evidence="2" id="KW-1185">Reference proteome</keyword>
<dbReference type="KEGG" id="caz:CARG_04580"/>
<gene>
    <name evidence="1" type="ORF">CARG_04580</name>
</gene>
<sequence>MSDPLEVLDYQQWEQRMHAHQQRVAELTHDHLERRTRGIKHPIFDFLFDYYPTTPGQLSRWHPGLGVALDANDRTPPHSAWRFYKQVEHETAGRIVMFDAQEMLQQRRVLVAFIHDLLTRDTPARFDCFGLHEWAMVYQGTPRHDMPLRLSEQATNEVVDTHSIRCSHYDAFRFFTEAARPLNAFQPTRETQPVLEHPGCLHATMDLYKWATKLGPAVDGETWLETFRLARDVRILDMEASPYDCRPLGFGVVAIETPEGKAEYVARQRDFTRRAEVLRKRLSDCAAGVFGTFLKDS</sequence>
<dbReference type="HOGENOM" id="CLU_053604_0_0_11"/>
<evidence type="ECO:0008006" key="3">
    <source>
        <dbReference type="Google" id="ProtNLM"/>
    </source>
</evidence>
<reference evidence="1 2" key="1">
    <citation type="journal article" date="2013" name="Genome Announc.">
        <title>Whole-Genome Sequence of the Clinical Strain Corynebacterium argentoratense DSM 44202, Isolated from a Human Throat Specimen.</title>
        <authorList>
            <person name="Bomholt C."/>
            <person name="Glaub A."/>
            <person name="Gravermann K."/>
            <person name="Albersmeier A."/>
            <person name="Brinkrolf K."/>
            <person name="Ruckert C."/>
            <person name="Tauch A."/>
        </authorList>
    </citation>
    <scope>NUCLEOTIDE SEQUENCE [LARGE SCALE GENOMIC DNA]</scope>
    <source>
        <strain evidence="1">DSM 44202</strain>
    </source>
</reference>
<dbReference type="AlphaFoldDB" id="U3GUA1"/>
<protein>
    <recommendedName>
        <fullName evidence="3">3-methyladenine DNA glycosylase</fullName>
    </recommendedName>
</protein>
<dbReference type="STRING" id="1348662.CARG_04580"/>
<evidence type="ECO:0000313" key="1">
    <source>
        <dbReference type="EMBL" id="AGU15055.1"/>
    </source>
</evidence>
<accession>U3GUA1</accession>
<organism evidence="1 2">
    <name type="scientific">Corynebacterium argentoratense DSM 44202</name>
    <dbReference type="NCBI Taxonomy" id="1348662"/>
    <lineage>
        <taxon>Bacteria</taxon>
        <taxon>Bacillati</taxon>
        <taxon>Actinomycetota</taxon>
        <taxon>Actinomycetes</taxon>
        <taxon>Mycobacteriales</taxon>
        <taxon>Corynebacteriaceae</taxon>
        <taxon>Corynebacterium</taxon>
    </lineage>
</organism>
<evidence type="ECO:0000313" key="2">
    <source>
        <dbReference type="Proteomes" id="UP000016943"/>
    </source>
</evidence>
<dbReference type="Proteomes" id="UP000016943">
    <property type="component" value="Chromosome"/>
</dbReference>
<dbReference type="EMBL" id="CP006365">
    <property type="protein sequence ID" value="AGU15055.1"/>
    <property type="molecule type" value="Genomic_DNA"/>
</dbReference>
<dbReference type="PATRIC" id="fig|1348662.3.peg.900"/>
<proteinExistence type="predicted"/>